<dbReference type="RefSeq" id="WP_183939971.1">
    <property type="nucleotide sequence ID" value="NZ_BAABBG010000001.1"/>
</dbReference>
<comment type="catalytic activity">
    <reaction evidence="1">
        <text>a beta-lactam + H2O = a substituted beta-amino acid</text>
        <dbReference type="Rhea" id="RHEA:20401"/>
        <dbReference type="ChEBI" id="CHEBI:15377"/>
        <dbReference type="ChEBI" id="CHEBI:35627"/>
        <dbReference type="ChEBI" id="CHEBI:140347"/>
        <dbReference type="EC" id="3.5.2.6"/>
    </reaction>
</comment>
<feature type="compositionally biased region" description="Polar residues" evidence="4">
    <location>
        <begin position="107"/>
        <end position="117"/>
    </location>
</feature>
<evidence type="ECO:0000256" key="5">
    <source>
        <dbReference type="SAM" id="SignalP"/>
    </source>
</evidence>
<dbReference type="EMBL" id="JACIEA010000001">
    <property type="protein sequence ID" value="MBB3942406.1"/>
    <property type="molecule type" value="Genomic_DNA"/>
</dbReference>
<organism evidence="7 8">
    <name type="scientific">Sphingorhabdus rigui</name>
    <dbReference type="NCBI Taxonomy" id="1282858"/>
    <lineage>
        <taxon>Bacteria</taxon>
        <taxon>Pseudomonadati</taxon>
        <taxon>Pseudomonadota</taxon>
        <taxon>Alphaproteobacteria</taxon>
        <taxon>Sphingomonadales</taxon>
        <taxon>Sphingomonadaceae</taxon>
        <taxon>Sphingorhabdus</taxon>
    </lineage>
</organism>
<dbReference type="GO" id="GO:0008800">
    <property type="term" value="F:beta-lactamase activity"/>
    <property type="evidence" value="ECO:0007669"/>
    <property type="project" value="UniProtKB-EC"/>
</dbReference>
<dbReference type="Pfam" id="PF13354">
    <property type="entry name" value="Beta-lactamase2"/>
    <property type="match status" value="1"/>
</dbReference>
<dbReference type="InterPro" id="IPR012338">
    <property type="entry name" value="Beta-lactam/transpept-like"/>
</dbReference>
<dbReference type="PANTHER" id="PTHR35333:SF3">
    <property type="entry name" value="BETA-LACTAMASE-TYPE TRANSPEPTIDASE FOLD CONTAINING PROTEIN"/>
    <property type="match status" value="1"/>
</dbReference>
<feature type="domain" description="Beta-lactamase class A catalytic" evidence="6">
    <location>
        <begin position="148"/>
        <end position="394"/>
    </location>
</feature>
<comment type="caution">
    <text evidence="7">The sequence shown here is derived from an EMBL/GenBank/DDBJ whole genome shotgun (WGS) entry which is preliminary data.</text>
</comment>
<gene>
    <name evidence="7" type="ORF">GGR91_000628</name>
</gene>
<dbReference type="Gene3D" id="3.40.710.10">
    <property type="entry name" value="DD-peptidase/beta-lactamase superfamily"/>
    <property type="match status" value="1"/>
</dbReference>
<dbReference type="InterPro" id="IPR045155">
    <property type="entry name" value="Beta-lactam_cat"/>
</dbReference>
<dbReference type="EC" id="3.5.2.6" evidence="3"/>
<dbReference type="PANTHER" id="PTHR35333">
    <property type="entry name" value="BETA-LACTAMASE"/>
    <property type="match status" value="1"/>
</dbReference>
<dbReference type="InterPro" id="IPR000871">
    <property type="entry name" value="Beta-lactam_class-A"/>
</dbReference>
<dbReference type="AlphaFoldDB" id="A0A840AZI7"/>
<evidence type="ECO:0000313" key="8">
    <source>
        <dbReference type="Proteomes" id="UP000581447"/>
    </source>
</evidence>
<evidence type="ECO:0000256" key="2">
    <source>
        <dbReference type="ARBA" id="ARBA00009009"/>
    </source>
</evidence>
<feature type="region of interest" description="Disordered" evidence="4">
    <location>
        <begin position="35"/>
        <end position="118"/>
    </location>
</feature>
<reference evidence="7 8" key="1">
    <citation type="submission" date="2020-08" db="EMBL/GenBank/DDBJ databases">
        <title>Genomic Encyclopedia of Type Strains, Phase IV (KMG-IV): sequencing the most valuable type-strain genomes for metagenomic binning, comparative biology and taxonomic classification.</title>
        <authorList>
            <person name="Goeker M."/>
        </authorList>
    </citation>
    <scope>NUCLEOTIDE SEQUENCE [LARGE SCALE GENOMIC DNA]</scope>
    <source>
        <strain evidence="7 8">DSM 29050</strain>
    </source>
</reference>
<evidence type="ECO:0000256" key="3">
    <source>
        <dbReference type="ARBA" id="ARBA00012865"/>
    </source>
</evidence>
<proteinExistence type="inferred from homology"/>
<dbReference type="PRINTS" id="PR00118">
    <property type="entry name" value="BLACTAMASEA"/>
</dbReference>
<evidence type="ECO:0000256" key="4">
    <source>
        <dbReference type="SAM" id="MobiDB-lite"/>
    </source>
</evidence>
<comment type="similarity">
    <text evidence="2">Belongs to the class-A beta-lactamase family.</text>
</comment>
<dbReference type="SUPFAM" id="SSF56601">
    <property type="entry name" value="beta-lactamase/transpeptidase-like"/>
    <property type="match status" value="1"/>
</dbReference>
<protein>
    <recommendedName>
        <fullName evidence="3">beta-lactamase</fullName>
        <ecNumber evidence="3">3.5.2.6</ecNumber>
    </recommendedName>
</protein>
<evidence type="ECO:0000259" key="6">
    <source>
        <dbReference type="Pfam" id="PF13354"/>
    </source>
</evidence>
<name>A0A840AZI7_9SPHN</name>
<keyword evidence="8" id="KW-1185">Reference proteome</keyword>
<dbReference type="Proteomes" id="UP000581447">
    <property type="component" value="Unassembled WGS sequence"/>
</dbReference>
<accession>A0A840AZI7</accession>
<evidence type="ECO:0000313" key="7">
    <source>
        <dbReference type="EMBL" id="MBB3942406.1"/>
    </source>
</evidence>
<feature type="chain" id="PRO_5032334515" description="beta-lactamase" evidence="5">
    <location>
        <begin position="35"/>
        <end position="431"/>
    </location>
</feature>
<feature type="signal peptide" evidence="5">
    <location>
        <begin position="1"/>
        <end position="34"/>
    </location>
</feature>
<sequence>MSTKRPFRFPETRSLIGGLCLAAAITGITVTANAYEPSAEKQTAGKPKAEKQSAEKQTAGKPKAEKPSAAKTAPAKPKATKTEQEKPNVAKPSASTFTIPSLEDKPTNAQTNAQSAADETLRNDIDTLWKKFPGRAGIAIYTPFSDDIIGRRHTERFPQQSVSKMWVALTILEQEAAGKLSLDKKIRVSRDDIVVFSQPIKQYLSSQDSFEMSVRELLAHAVNASDNLANSVLIRVAGGPQAINQMLDRRKVQSIRFGPGEVLLQSAIAGLNWQPEYRKGNAFKEQRSRIPMEKRRAALDKYLASPLDGAAPGTIALVLKRFGERAPNDPGAKLLKLMAGTYTGRSRLRSGLAPGWSLAHKTGTGQVLGSISTAINDVGVMKAPDGCRYQVAVMIAETRAGKEVTNGLMQNVARAVVRHHRQIHPKAEKTS</sequence>
<keyword evidence="7" id="KW-0378">Hydrolase</keyword>
<evidence type="ECO:0000256" key="1">
    <source>
        <dbReference type="ARBA" id="ARBA00001526"/>
    </source>
</evidence>
<dbReference type="GO" id="GO:0030655">
    <property type="term" value="P:beta-lactam antibiotic catabolic process"/>
    <property type="evidence" value="ECO:0007669"/>
    <property type="project" value="InterPro"/>
</dbReference>
<dbReference type="GO" id="GO:0046677">
    <property type="term" value="P:response to antibiotic"/>
    <property type="evidence" value="ECO:0007669"/>
    <property type="project" value="InterPro"/>
</dbReference>
<keyword evidence="5" id="KW-0732">Signal</keyword>